<keyword evidence="3" id="KW-0808">Transferase</keyword>
<dbReference type="Proteomes" id="UP000009022">
    <property type="component" value="Unassembled WGS sequence"/>
</dbReference>
<protein>
    <recommendedName>
        <fullName evidence="4">Methyltransferase type 11 domain-containing protein</fullName>
    </recommendedName>
</protein>
<dbReference type="eggNOG" id="KOG3010">
    <property type="taxonomic scope" value="Eukaryota"/>
</dbReference>
<dbReference type="GO" id="GO:0008757">
    <property type="term" value="F:S-adenosylmethionine-dependent methyltransferase activity"/>
    <property type="evidence" value="ECO:0007669"/>
    <property type="project" value="InterPro"/>
</dbReference>
<dbReference type="HOGENOM" id="CLU_049344_5_2_1"/>
<dbReference type="CTD" id="6754679"/>
<keyword evidence="6" id="KW-1185">Reference proteome</keyword>
<dbReference type="FunFam" id="3.40.50.150:FF:000296">
    <property type="entry name" value="Putative methyltransferase DDB_G0268948"/>
    <property type="match status" value="1"/>
</dbReference>
<comment type="similarity">
    <text evidence="1">Belongs to the methyltransferase superfamily.</text>
</comment>
<sequence>MNDIMSRYTKLFSGVDHAKAYARYRPTYPAEVYEQILQFLTGKDDRVKYDLAVDVGCGSGQSTKPLARYFTQVIGLDPSQGQIQQGNEKKENANVTLQVGSGEQLPCHSNSVDLLTCAQSFHWLDEKKFFAEADRVLKPGTGCLALYGYGNSIITNNHEVTKICHDFYQGTLKGYWSDRRWYIDNLYRHITLPYTDQMRIDTITIEGSMSLDSYIGYLSSWSAYRAYLQKNSDDPLLDVKARMLEALQRASGNDTIEYTFPIFILLGRKPGENEN</sequence>
<evidence type="ECO:0000313" key="5">
    <source>
        <dbReference type="EMBL" id="EDV24324.1"/>
    </source>
</evidence>
<dbReference type="PANTHER" id="PTHR44942:SF4">
    <property type="entry name" value="METHYLTRANSFERASE TYPE 11 DOMAIN-CONTAINING PROTEIN"/>
    <property type="match status" value="1"/>
</dbReference>
<dbReference type="KEGG" id="tad:TRIADDRAFT_64033"/>
<dbReference type="InterPro" id="IPR051052">
    <property type="entry name" value="Diverse_substrate_MTase"/>
</dbReference>
<evidence type="ECO:0000313" key="6">
    <source>
        <dbReference type="Proteomes" id="UP000009022"/>
    </source>
</evidence>
<dbReference type="Gene3D" id="3.40.50.150">
    <property type="entry name" value="Vaccinia Virus protein VP39"/>
    <property type="match status" value="1"/>
</dbReference>
<dbReference type="PANTHER" id="PTHR44942">
    <property type="entry name" value="METHYLTRANSF_11 DOMAIN-CONTAINING PROTEIN"/>
    <property type="match status" value="1"/>
</dbReference>
<proteinExistence type="inferred from homology"/>
<keyword evidence="2" id="KW-0489">Methyltransferase</keyword>
<dbReference type="InterPro" id="IPR029063">
    <property type="entry name" value="SAM-dependent_MTases_sf"/>
</dbReference>
<gene>
    <name evidence="5" type="ORF">TRIADDRAFT_64033</name>
</gene>
<dbReference type="GO" id="GO:0032259">
    <property type="term" value="P:methylation"/>
    <property type="evidence" value="ECO:0007669"/>
    <property type="project" value="UniProtKB-KW"/>
</dbReference>
<dbReference type="CDD" id="cd02440">
    <property type="entry name" value="AdoMet_MTases"/>
    <property type="match status" value="1"/>
</dbReference>
<dbReference type="OMA" id="GPYWPAE"/>
<dbReference type="STRING" id="10228.B3S042"/>
<dbReference type="SUPFAM" id="SSF53335">
    <property type="entry name" value="S-adenosyl-L-methionine-dependent methyltransferases"/>
    <property type="match status" value="1"/>
</dbReference>
<evidence type="ECO:0000256" key="2">
    <source>
        <dbReference type="ARBA" id="ARBA00022603"/>
    </source>
</evidence>
<dbReference type="OrthoDB" id="506498at2759"/>
<dbReference type="EMBL" id="DS985246">
    <property type="protein sequence ID" value="EDV24324.1"/>
    <property type="molecule type" value="Genomic_DNA"/>
</dbReference>
<dbReference type="InParanoid" id="B3S042"/>
<name>B3S042_TRIAD</name>
<dbReference type="Pfam" id="PF08241">
    <property type="entry name" value="Methyltransf_11"/>
    <property type="match status" value="1"/>
</dbReference>
<evidence type="ECO:0000259" key="4">
    <source>
        <dbReference type="Pfam" id="PF08241"/>
    </source>
</evidence>
<evidence type="ECO:0000256" key="3">
    <source>
        <dbReference type="ARBA" id="ARBA00022679"/>
    </source>
</evidence>
<feature type="domain" description="Methyltransferase type 11" evidence="4">
    <location>
        <begin position="53"/>
        <end position="140"/>
    </location>
</feature>
<accession>B3S042</accession>
<dbReference type="RefSeq" id="XP_002113850.1">
    <property type="nucleotide sequence ID" value="XM_002113814.1"/>
</dbReference>
<dbReference type="PhylomeDB" id="B3S042"/>
<dbReference type="InterPro" id="IPR013216">
    <property type="entry name" value="Methyltransf_11"/>
</dbReference>
<evidence type="ECO:0000256" key="1">
    <source>
        <dbReference type="ARBA" id="ARBA00008361"/>
    </source>
</evidence>
<dbReference type="AlphaFoldDB" id="B3S042"/>
<reference evidence="5 6" key="1">
    <citation type="journal article" date="2008" name="Nature">
        <title>The Trichoplax genome and the nature of placozoans.</title>
        <authorList>
            <person name="Srivastava M."/>
            <person name="Begovic E."/>
            <person name="Chapman J."/>
            <person name="Putnam N.H."/>
            <person name="Hellsten U."/>
            <person name="Kawashima T."/>
            <person name="Kuo A."/>
            <person name="Mitros T."/>
            <person name="Salamov A."/>
            <person name="Carpenter M.L."/>
            <person name="Signorovitch A.Y."/>
            <person name="Moreno M.A."/>
            <person name="Kamm K."/>
            <person name="Grimwood J."/>
            <person name="Schmutz J."/>
            <person name="Shapiro H."/>
            <person name="Grigoriev I.V."/>
            <person name="Buss L.W."/>
            <person name="Schierwater B."/>
            <person name="Dellaporta S.L."/>
            <person name="Rokhsar D.S."/>
        </authorList>
    </citation>
    <scope>NUCLEOTIDE SEQUENCE [LARGE SCALE GENOMIC DNA]</scope>
    <source>
        <strain evidence="5 6">Grell-BS-1999</strain>
    </source>
</reference>
<dbReference type="GeneID" id="6754679"/>
<organism evidence="5 6">
    <name type="scientific">Trichoplax adhaerens</name>
    <name type="common">Trichoplax reptans</name>
    <dbReference type="NCBI Taxonomy" id="10228"/>
    <lineage>
        <taxon>Eukaryota</taxon>
        <taxon>Metazoa</taxon>
        <taxon>Placozoa</taxon>
        <taxon>Uniplacotomia</taxon>
        <taxon>Trichoplacea</taxon>
        <taxon>Trichoplacidae</taxon>
        <taxon>Trichoplax</taxon>
    </lineage>
</organism>